<name>A0ABT5JCR3_RHOTP</name>
<reference evidence="10" key="1">
    <citation type="journal article" date="2023" name="Microbiol Resour">
        <title>Genome Sequences of Rhodoplanes serenus and Two Thermotolerant Strains, Rhodoplanes tepidamans and 'Rhodoplanes cryptolactis,' Further Refine the Genus.</title>
        <authorList>
            <person name="Rayyan A.A."/>
            <person name="Kyndt J.A."/>
        </authorList>
    </citation>
    <scope>NUCLEOTIDE SEQUENCE</scope>
    <source>
        <strain evidence="10">DSM 9987</strain>
    </source>
</reference>
<keyword evidence="11" id="KW-1185">Reference proteome</keyword>
<dbReference type="SMART" id="SM00387">
    <property type="entry name" value="HATPase_c"/>
    <property type="match status" value="1"/>
</dbReference>
<dbReference type="SMART" id="SM00448">
    <property type="entry name" value="REC"/>
    <property type="match status" value="1"/>
</dbReference>
<accession>A0ABT5JCR3</accession>
<dbReference type="EC" id="2.7.13.3" evidence="2"/>
<evidence type="ECO:0000256" key="2">
    <source>
        <dbReference type="ARBA" id="ARBA00012438"/>
    </source>
</evidence>
<evidence type="ECO:0000256" key="4">
    <source>
        <dbReference type="ARBA" id="ARBA00022679"/>
    </source>
</evidence>
<keyword evidence="4" id="KW-0808">Transferase</keyword>
<evidence type="ECO:0000313" key="10">
    <source>
        <dbReference type="EMBL" id="MDC7787391.1"/>
    </source>
</evidence>
<dbReference type="InterPro" id="IPR003661">
    <property type="entry name" value="HisK_dim/P_dom"/>
</dbReference>
<dbReference type="EMBL" id="JAQQLI010000027">
    <property type="protein sequence ID" value="MDC7787391.1"/>
    <property type="molecule type" value="Genomic_DNA"/>
</dbReference>
<dbReference type="InterPro" id="IPR001789">
    <property type="entry name" value="Sig_transdc_resp-reg_receiver"/>
</dbReference>
<gene>
    <name evidence="10" type="ORF">PQJ73_17010</name>
</gene>
<dbReference type="InterPro" id="IPR036890">
    <property type="entry name" value="HATPase_C_sf"/>
</dbReference>
<dbReference type="PANTHER" id="PTHR42878">
    <property type="entry name" value="TWO-COMPONENT HISTIDINE KINASE"/>
    <property type="match status" value="1"/>
</dbReference>
<comment type="caution">
    <text evidence="10">The sequence shown here is derived from an EMBL/GenBank/DDBJ whole genome shotgun (WGS) entry which is preliminary data.</text>
</comment>
<dbReference type="PROSITE" id="PS50110">
    <property type="entry name" value="RESPONSE_REGULATORY"/>
    <property type="match status" value="1"/>
</dbReference>
<dbReference type="Gene3D" id="3.30.450.40">
    <property type="match status" value="1"/>
</dbReference>
<dbReference type="Proteomes" id="UP001165652">
    <property type="component" value="Unassembled WGS sequence"/>
</dbReference>
<dbReference type="SUPFAM" id="SSF55874">
    <property type="entry name" value="ATPase domain of HSP90 chaperone/DNA topoisomerase II/histidine kinase"/>
    <property type="match status" value="1"/>
</dbReference>
<feature type="coiled-coil region" evidence="7">
    <location>
        <begin position="309"/>
        <end position="336"/>
    </location>
</feature>
<reference evidence="10" key="2">
    <citation type="submission" date="2023-02" db="EMBL/GenBank/DDBJ databases">
        <authorList>
            <person name="Rayyan A."/>
            <person name="Meyer T."/>
            <person name="Kyndt J.A."/>
        </authorList>
    </citation>
    <scope>NUCLEOTIDE SEQUENCE</scope>
    <source>
        <strain evidence="10">DSM 9987</strain>
    </source>
</reference>
<dbReference type="SUPFAM" id="SSF52172">
    <property type="entry name" value="CheY-like"/>
    <property type="match status" value="1"/>
</dbReference>
<evidence type="ECO:0000259" key="8">
    <source>
        <dbReference type="PROSITE" id="PS50109"/>
    </source>
</evidence>
<dbReference type="Pfam" id="PF02518">
    <property type="entry name" value="HATPase_c"/>
    <property type="match status" value="1"/>
</dbReference>
<dbReference type="SMART" id="SM00388">
    <property type="entry name" value="HisKA"/>
    <property type="match status" value="1"/>
</dbReference>
<dbReference type="CDD" id="cd00075">
    <property type="entry name" value="HATPase"/>
    <property type="match status" value="1"/>
</dbReference>
<feature type="domain" description="Histidine kinase" evidence="8">
    <location>
        <begin position="357"/>
        <end position="578"/>
    </location>
</feature>
<dbReference type="Pfam" id="PF00512">
    <property type="entry name" value="HisKA"/>
    <property type="match status" value="1"/>
</dbReference>
<dbReference type="SUPFAM" id="SSF47384">
    <property type="entry name" value="Homodimeric domain of signal transducing histidine kinase"/>
    <property type="match status" value="1"/>
</dbReference>
<dbReference type="InterPro" id="IPR021800">
    <property type="entry name" value="DUF3369"/>
</dbReference>
<dbReference type="PRINTS" id="PR00344">
    <property type="entry name" value="BCTRLSENSOR"/>
</dbReference>
<organism evidence="10 11">
    <name type="scientific">Rhodoplanes tepidamans</name>
    <name type="common">Rhodoplanes cryptolactis</name>
    <dbReference type="NCBI Taxonomy" id="200616"/>
    <lineage>
        <taxon>Bacteria</taxon>
        <taxon>Pseudomonadati</taxon>
        <taxon>Pseudomonadota</taxon>
        <taxon>Alphaproteobacteria</taxon>
        <taxon>Hyphomicrobiales</taxon>
        <taxon>Nitrobacteraceae</taxon>
        <taxon>Rhodoplanes</taxon>
    </lineage>
</organism>
<feature type="modified residue" description="4-aspartylphosphate" evidence="6">
    <location>
        <position position="81"/>
    </location>
</feature>
<dbReference type="InterPro" id="IPR003594">
    <property type="entry name" value="HATPase_dom"/>
</dbReference>
<evidence type="ECO:0000256" key="1">
    <source>
        <dbReference type="ARBA" id="ARBA00000085"/>
    </source>
</evidence>
<evidence type="ECO:0000256" key="5">
    <source>
        <dbReference type="ARBA" id="ARBA00022777"/>
    </source>
</evidence>
<evidence type="ECO:0000256" key="3">
    <source>
        <dbReference type="ARBA" id="ARBA00022553"/>
    </source>
</evidence>
<dbReference type="InterPro" id="IPR004358">
    <property type="entry name" value="Sig_transdc_His_kin-like_C"/>
</dbReference>
<dbReference type="PANTHER" id="PTHR42878:SF15">
    <property type="entry name" value="BACTERIOPHYTOCHROME"/>
    <property type="match status" value="1"/>
</dbReference>
<sequence>MADHDDIVDIVEDGDDRPLDSGPRWKIMVIDDEPAVHDGTRFALADYTLNGQGLEILSAYSAEEGRALLPRHPDTAVVLLDVIMESETAGLDLVDFIRNELKNETIRIILRTGQPGQAPERRVIVDYDINDYKAKTELTADKLFTSLTAALRSWQQLQRMVETRRGLEIIVDAASTLYDFKSIQRLAEGVLVQLASLLNVDCDGILVVHENGRENPVSVLAAAGCYARHVGQNGVSALDADLRQVVEEAFRRRTHQFTPAWSVLFIRTSSEREVVVVLHVTRPLSDTDRTLVEIFTSKLSIAFDNVILYEQLQEANTRLEDRVNQRTRELTSANRRLSAQWARLQRANAFKTEILGTVAHDLRNPLSVIIGRAEILERMVTSPALTPDAARAQIKHIHNAADRVADMVESLIADAMTDALDITIRRDPADLATVVRDVAEANQPLAAKKSQVIDVSIEAGPPVLCDVDRIREAIDNLVSNAIKYSVIGGHIEVGLAHGPAGARIRVKDSGPGMTPEDLKRLYGRFQRLSAKPTGGETSIGLGLSIVKRIVDLHGGTITAESAGEDQGTTFTIALPAKPPEAESEVAAAG</sequence>
<dbReference type="PROSITE" id="PS50109">
    <property type="entry name" value="HIS_KIN"/>
    <property type="match status" value="1"/>
</dbReference>
<dbReference type="CDD" id="cd00082">
    <property type="entry name" value="HisKA"/>
    <property type="match status" value="1"/>
</dbReference>
<feature type="domain" description="Response regulatory" evidence="9">
    <location>
        <begin position="26"/>
        <end position="150"/>
    </location>
</feature>
<dbReference type="InterPro" id="IPR029016">
    <property type="entry name" value="GAF-like_dom_sf"/>
</dbReference>
<dbReference type="InterPro" id="IPR011006">
    <property type="entry name" value="CheY-like_superfamily"/>
</dbReference>
<dbReference type="InterPro" id="IPR005467">
    <property type="entry name" value="His_kinase_dom"/>
</dbReference>
<evidence type="ECO:0000259" key="9">
    <source>
        <dbReference type="PROSITE" id="PS50110"/>
    </source>
</evidence>
<dbReference type="SUPFAM" id="SSF55781">
    <property type="entry name" value="GAF domain-like"/>
    <property type="match status" value="1"/>
</dbReference>
<keyword evidence="7" id="KW-0175">Coiled coil</keyword>
<keyword evidence="3 6" id="KW-0597">Phosphoprotein</keyword>
<evidence type="ECO:0000256" key="6">
    <source>
        <dbReference type="PROSITE-ProRule" id="PRU00169"/>
    </source>
</evidence>
<keyword evidence="5" id="KW-0418">Kinase</keyword>
<protein>
    <recommendedName>
        <fullName evidence="2">histidine kinase</fullName>
        <ecNumber evidence="2">2.7.13.3</ecNumber>
    </recommendedName>
</protein>
<dbReference type="Pfam" id="PF11849">
    <property type="entry name" value="DUF3369"/>
    <property type="match status" value="1"/>
</dbReference>
<dbReference type="Gene3D" id="3.30.565.10">
    <property type="entry name" value="Histidine kinase-like ATPase, C-terminal domain"/>
    <property type="match status" value="1"/>
</dbReference>
<dbReference type="Gene3D" id="3.40.50.2300">
    <property type="match status" value="1"/>
</dbReference>
<dbReference type="RefSeq" id="WP_272778231.1">
    <property type="nucleotide sequence ID" value="NZ_JAQQLI010000027.1"/>
</dbReference>
<evidence type="ECO:0000256" key="7">
    <source>
        <dbReference type="SAM" id="Coils"/>
    </source>
</evidence>
<dbReference type="Gene3D" id="1.10.287.130">
    <property type="match status" value="1"/>
</dbReference>
<comment type="catalytic activity">
    <reaction evidence="1">
        <text>ATP + protein L-histidine = ADP + protein N-phospho-L-histidine.</text>
        <dbReference type="EC" id="2.7.13.3"/>
    </reaction>
</comment>
<dbReference type="InterPro" id="IPR050351">
    <property type="entry name" value="BphY/WalK/GraS-like"/>
</dbReference>
<proteinExistence type="predicted"/>
<dbReference type="InterPro" id="IPR036097">
    <property type="entry name" value="HisK_dim/P_sf"/>
</dbReference>
<evidence type="ECO:0000313" key="11">
    <source>
        <dbReference type="Proteomes" id="UP001165652"/>
    </source>
</evidence>